<dbReference type="RefSeq" id="XP_046118149.1">
    <property type="nucleotide sequence ID" value="XM_046263571.1"/>
</dbReference>
<reference evidence="1" key="1">
    <citation type="journal article" date="2021" name="IMA Fungus">
        <title>Genomic characterization of three marine fungi, including Emericellopsis atlantica sp. nov. with signatures of a generalist lifestyle and marine biomass degradation.</title>
        <authorList>
            <person name="Hagestad O.C."/>
            <person name="Hou L."/>
            <person name="Andersen J.H."/>
            <person name="Hansen E.H."/>
            <person name="Altermark B."/>
            <person name="Li C."/>
            <person name="Kuhnert E."/>
            <person name="Cox R.J."/>
            <person name="Crous P.W."/>
            <person name="Spatafora J.W."/>
            <person name="Lail K."/>
            <person name="Amirebrahimi M."/>
            <person name="Lipzen A."/>
            <person name="Pangilinan J."/>
            <person name="Andreopoulos W."/>
            <person name="Hayes R.D."/>
            <person name="Ng V."/>
            <person name="Grigoriev I.V."/>
            <person name="Jackson S.A."/>
            <person name="Sutton T.D.S."/>
            <person name="Dobson A.D.W."/>
            <person name="Rama T."/>
        </authorList>
    </citation>
    <scope>NUCLEOTIDE SEQUENCE</scope>
    <source>
        <strain evidence="1">TS7</strain>
    </source>
</reference>
<dbReference type="PANTHER" id="PTHR19288:SF93">
    <property type="entry name" value="FI11325P-RELATED"/>
    <property type="match status" value="1"/>
</dbReference>
<dbReference type="Proteomes" id="UP000887229">
    <property type="component" value="Unassembled WGS sequence"/>
</dbReference>
<gene>
    <name evidence="1" type="ORF">F5Z01DRAFT_656320</name>
</gene>
<accession>A0A9P7ZMC7</accession>
<dbReference type="NCBIfam" id="TIGR01456">
    <property type="entry name" value="CECR5"/>
    <property type="match status" value="1"/>
</dbReference>
<dbReference type="Pfam" id="PF13242">
    <property type="entry name" value="Hydrolase_like"/>
    <property type="match status" value="1"/>
</dbReference>
<proteinExistence type="predicted"/>
<dbReference type="GO" id="GO:0005737">
    <property type="term" value="C:cytoplasm"/>
    <property type="evidence" value="ECO:0007669"/>
    <property type="project" value="TreeGrafter"/>
</dbReference>
<dbReference type="InterPro" id="IPR006357">
    <property type="entry name" value="HAD-SF_hydro_IIA"/>
</dbReference>
<dbReference type="InterPro" id="IPR023214">
    <property type="entry name" value="HAD_sf"/>
</dbReference>
<protein>
    <submittedName>
        <fullName evidence="1">HAD-like domain-containing protein</fullName>
    </submittedName>
</protein>
<keyword evidence="2" id="KW-1185">Reference proteome</keyword>
<dbReference type="PANTHER" id="PTHR19288">
    <property type="entry name" value="4-NITROPHENYLPHOSPHATASE-RELATED"/>
    <property type="match status" value="1"/>
</dbReference>
<dbReference type="InterPro" id="IPR006353">
    <property type="entry name" value="HAD-SF_hydro_IIA_CECR5"/>
</dbReference>
<evidence type="ECO:0000313" key="2">
    <source>
        <dbReference type="Proteomes" id="UP000887229"/>
    </source>
</evidence>
<dbReference type="OrthoDB" id="270009at2759"/>
<dbReference type="EMBL" id="MU251255">
    <property type="protein sequence ID" value="KAG9254225.1"/>
    <property type="molecule type" value="Genomic_DNA"/>
</dbReference>
<dbReference type="GO" id="GO:0016791">
    <property type="term" value="F:phosphatase activity"/>
    <property type="evidence" value="ECO:0007669"/>
    <property type="project" value="TreeGrafter"/>
</dbReference>
<dbReference type="Pfam" id="PF13344">
    <property type="entry name" value="Hydrolase_6"/>
    <property type="match status" value="1"/>
</dbReference>
<evidence type="ECO:0000313" key="1">
    <source>
        <dbReference type="EMBL" id="KAG9254225.1"/>
    </source>
</evidence>
<dbReference type="NCBIfam" id="TIGR01460">
    <property type="entry name" value="HAD-SF-IIA"/>
    <property type="match status" value="1"/>
</dbReference>
<dbReference type="Gene3D" id="3.40.50.1000">
    <property type="entry name" value="HAD superfamily/HAD-like"/>
    <property type="match status" value="2"/>
</dbReference>
<name>A0A9P7ZMC7_9HYPO</name>
<comment type="caution">
    <text evidence="1">The sequence shown here is derived from an EMBL/GenBank/DDBJ whole genome shotgun (WGS) entry which is preliminary data.</text>
</comment>
<dbReference type="GeneID" id="70294474"/>
<organism evidence="1 2">
    <name type="scientific">Emericellopsis atlantica</name>
    <dbReference type="NCBI Taxonomy" id="2614577"/>
    <lineage>
        <taxon>Eukaryota</taxon>
        <taxon>Fungi</taxon>
        <taxon>Dikarya</taxon>
        <taxon>Ascomycota</taxon>
        <taxon>Pezizomycotina</taxon>
        <taxon>Sordariomycetes</taxon>
        <taxon>Hypocreomycetidae</taxon>
        <taxon>Hypocreales</taxon>
        <taxon>Bionectriaceae</taxon>
        <taxon>Emericellopsis</taxon>
    </lineage>
</organism>
<dbReference type="AlphaFoldDB" id="A0A9P7ZMC7"/>
<sequence length="373" mass="41070">MSGPNKVAFAFDIDGVLVNGKNPIAGARETLRYLQDHGIPFIFLTNSGGVTEKVNLEKLASRLGDITFDEAQIVQSHTPFRALVDDYKDKTVLVLGGHGDNIRQVANEYGFRKVVTSSDLMMQDEHVHPFPEMTKAHHEEFGRKGDDTQPLRIAAIMVWSSPRDWCLDLQVTLDLLLSSKGIVNTRSDKNNNPALANKGFLQDEQPKLFFCNPDFEWSTKHENPRLAQGGFREALLGIWHHATKGACELEYTTCGKPTRTTYEYGERALKDLIAADPALDGANVTTVFMIGDNPESDIAGANTFKNLGSYHWRSILVETGVYRAGTIPTQTPDQTVKDVIEAVEWALNSPEKALPIRGGNAEAGDTAGEVTEG</sequence>
<dbReference type="SUPFAM" id="SSF56784">
    <property type="entry name" value="HAD-like"/>
    <property type="match status" value="1"/>
</dbReference>
<dbReference type="InterPro" id="IPR036412">
    <property type="entry name" value="HAD-like_sf"/>
</dbReference>